<evidence type="ECO:0000256" key="1">
    <source>
        <dbReference type="SAM" id="Coils"/>
    </source>
</evidence>
<dbReference type="PANTHER" id="PTHR35317:SF31">
    <property type="entry name" value="DUF4219 DOMAIN-CONTAINING PROTEIN"/>
    <property type="match status" value="1"/>
</dbReference>
<dbReference type="Proteomes" id="UP001189122">
    <property type="component" value="Unassembled WGS sequence"/>
</dbReference>
<proteinExistence type="predicted"/>
<feature type="coiled-coil region" evidence="1">
    <location>
        <begin position="38"/>
        <end position="69"/>
    </location>
</feature>
<dbReference type="PANTHER" id="PTHR35317">
    <property type="entry name" value="OS04G0629600 PROTEIN"/>
    <property type="match status" value="1"/>
</dbReference>
<protein>
    <submittedName>
        <fullName evidence="2">Uncharacterized protein</fullName>
    </submittedName>
</protein>
<reference evidence="2 3" key="1">
    <citation type="submission" date="2019-12" db="EMBL/GenBank/DDBJ databases">
        <authorList>
            <person name="Scholz U."/>
            <person name="Mascher M."/>
            <person name="Fiebig A."/>
        </authorList>
    </citation>
    <scope>NUCLEOTIDE SEQUENCE</scope>
</reference>
<name>A0A7I8IHS7_SPIIN</name>
<dbReference type="EMBL" id="LR743590">
    <property type="protein sequence ID" value="CAA2617360.1"/>
    <property type="molecule type" value="Genomic_DNA"/>
</dbReference>
<sequence length="96" mass="11109">MQVRVARLTKSRLQSLRREFEMLQMGDEENMTDFSGKLSHLVTQIRNLGEKVEEEKKEEKAHLAKTEEKTESTLLMAIIEEVLLQGTMEAQIEEGM</sequence>
<accession>A0A7I8IHS7</accession>
<dbReference type="AlphaFoldDB" id="A0A7I8IHS7"/>
<dbReference type="EMBL" id="CACRZD030000003">
    <property type="protein sequence ID" value="CAA6657058.1"/>
    <property type="molecule type" value="Genomic_DNA"/>
</dbReference>
<gene>
    <name evidence="2" type="ORF">SI7747_03003528</name>
</gene>
<keyword evidence="1" id="KW-0175">Coiled coil</keyword>
<evidence type="ECO:0000313" key="2">
    <source>
        <dbReference type="EMBL" id="CAA2617360.1"/>
    </source>
</evidence>
<keyword evidence="3" id="KW-1185">Reference proteome</keyword>
<organism evidence="2">
    <name type="scientific">Spirodela intermedia</name>
    <name type="common">Intermediate duckweed</name>
    <dbReference type="NCBI Taxonomy" id="51605"/>
    <lineage>
        <taxon>Eukaryota</taxon>
        <taxon>Viridiplantae</taxon>
        <taxon>Streptophyta</taxon>
        <taxon>Embryophyta</taxon>
        <taxon>Tracheophyta</taxon>
        <taxon>Spermatophyta</taxon>
        <taxon>Magnoliopsida</taxon>
        <taxon>Liliopsida</taxon>
        <taxon>Araceae</taxon>
        <taxon>Lemnoideae</taxon>
        <taxon>Spirodela</taxon>
    </lineage>
</organism>
<evidence type="ECO:0000313" key="3">
    <source>
        <dbReference type="Proteomes" id="UP001189122"/>
    </source>
</evidence>